<organism evidence="6 7">
    <name type="scientific">Aureimonas endophytica</name>
    <dbReference type="NCBI Taxonomy" id="2027858"/>
    <lineage>
        <taxon>Bacteria</taxon>
        <taxon>Pseudomonadati</taxon>
        <taxon>Pseudomonadota</taxon>
        <taxon>Alphaproteobacteria</taxon>
        <taxon>Hyphomicrobiales</taxon>
        <taxon>Aurantimonadaceae</taxon>
        <taxon>Aureimonas</taxon>
    </lineage>
</organism>
<reference evidence="6" key="1">
    <citation type="journal article" date="2014" name="Int. J. Syst. Evol. Microbiol.">
        <title>Complete genome sequence of Corynebacterium casei LMG S-19264T (=DSM 44701T), isolated from a smear-ripened cheese.</title>
        <authorList>
            <consortium name="US DOE Joint Genome Institute (JGI-PGF)"/>
            <person name="Walter F."/>
            <person name="Albersmeier A."/>
            <person name="Kalinowski J."/>
            <person name="Ruckert C."/>
        </authorList>
    </citation>
    <scope>NUCLEOTIDE SEQUENCE</scope>
    <source>
        <strain evidence="6">CGMCC 1.15367</strain>
    </source>
</reference>
<evidence type="ECO:0000256" key="1">
    <source>
        <dbReference type="ARBA" id="ARBA00023015"/>
    </source>
</evidence>
<sequence length="192" mass="20562">MRKTPRQARSQATVAAILEAGTRILAEEGWSGFTTNKVAARAGVGIGSLYQYFPDKLSLVAAIRTHHLDECLAVMRRATAGGKPLDVFVGDLVAGLIAAHRRHPGLHRVLLDEAPNAEGFRNPNSEFEQDYLECYRSAVAPFRSAAAGGGAAALIVSDAIDGVIHNAARRGMLEAPDLQQELVRMITAYLAS</sequence>
<evidence type="ECO:0000259" key="5">
    <source>
        <dbReference type="PROSITE" id="PS50977"/>
    </source>
</evidence>
<dbReference type="PANTHER" id="PTHR30055:SF234">
    <property type="entry name" value="HTH-TYPE TRANSCRIPTIONAL REGULATOR BETI"/>
    <property type="match status" value="1"/>
</dbReference>
<comment type="caution">
    <text evidence="6">The sequence shown here is derived from an EMBL/GenBank/DDBJ whole genome shotgun (WGS) entry which is preliminary data.</text>
</comment>
<dbReference type="Proteomes" id="UP000644699">
    <property type="component" value="Unassembled WGS sequence"/>
</dbReference>
<dbReference type="PRINTS" id="PR00455">
    <property type="entry name" value="HTHTETR"/>
</dbReference>
<dbReference type="InterPro" id="IPR041669">
    <property type="entry name" value="TetR_C_15"/>
</dbReference>
<keyword evidence="3" id="KW-0804">Transcription</keyword>
<proteinExistence type="predicted"/>
<name>A0A916ZPE6_9HYPH</name>
<evidence type="ECO:0000313" key="7">
    <source>
        <dbReference type="Proteomes" id="UP000644699"/>
    </source>
</evidence>
<dbReference type="InterPro" id="IPR009057">
    <property type="entry name" value="Homeodomain-like_sf"/>
</dbReference>
<feature type="domain" description="HTH tetR-type" evidence="5">
    <location>
        <begin position="11"/>
        <end position="71"/>
    </location>
</feature>
<dbReference type="Pfam" id="PF17918">
    <property type="entry name" value="TetR_C_15"/>
    <property type="match status" value="1"/>
</dbReference>
<feature type="DNA-binding region" description="H-T-H motif" evidence="4">
    <location>
        <begin position="34"/>
        <end position="53"/>
    </location>
</feature>
<evidence type="ECO:0000256" key="2">
    <source>
        <dbReference type="ARBA" id="ARBA00023125"/>
    </source>
</evidence>
<gene>
    <name evidence="6" type="ORF">GCM10011390_27040</name>
</gene>
<dbReference type="GO" id="GO:0000976">
    <property type="term" value="F:transcription cis-regulatory region binding"/>
    <property type="evidence" value="ECO:0007669"/>
    <property type="project" value="TreeGrafter"/>
</dbReference>
<dbReference type="InterPro" id="IPR001647">
    <property type="entry name" value="HTH_TetR"/>
</dbReference>
<dbReference type="RefSeq" id="WP_188909332.1">
    <property type="nucleotide sequence ID" value="NZ_BMIQ01000004.1"/>
</dbReference>
<evidence type="ECO:0000313" key="6">
    <source>
        <dbReference type="EMBL" id="GGE06523.1"/>
    </source>
</evidence>
<dbReference type="InterPro" id="IPR050109">
    <property type="entry name" value="HTH-type_TetR-like_transc_reg"/>
</dbReference>
<dbReference type="PANTHER" id="PTHR30055">
    <property type="entry name" value="HTH-TYPE TRANSCRIPTIONAL REGULATOR RUTR"/>
    <property type="match status" value="1"/>
</dbReference>
<keyword evidence="1" id="KW-0805">Transcription regulation</keyword>
<accession>A0A916ZPE6</accession>
<dbReference type="Pfam" id="PF00440">
    <property type="entry name" value="TetR_N"/>
    <property type="match status" value="1"/>
</dbReference>
<dbReference type="Gene3D" id="1.10.357.10">
    <property type="entry name" value="Tetracycline Repressor, domain 2"/>
    <property type="match status" value="1"/>
</dbReference>
<dbReference type="GO" id="GO:0003700">
    <property type="term" value="F:DNA-binding transcription factor activity"/>
    <property type="evidence" value="ECO:0007669"/>
    <property type="project" value="TreeGrafter"/>
</dbReference>
<reference evidence="6" key="2">
    <citation type="submission" date="2020-09" db="EMBL/GenBank/DDBJ databases">
        <authorList>
            <person name="Sun Q."/>
            <person name="Zhou Y."/>
        </authorList>
    </citation>
    <scope>NUCLEOTIDE SEQUENCE</scope>
    <source>
        <strain evidence="6">CGMCC 1.15367</strain>
    </source>
</reference>
<evidence type="ECO:0000256" key="4">
    <source>
        <dbReference type="PROSITE-ProRule" id="PRU00335"/>
    </source>
</evidence>
<dbReference type="PROSITE" id="PS50977">
    <property type="entry name" value="HTH_TETR_2"/>
    <property type="match status" value="1"/>
</dbReference>
<keyword evidence="2 4" id="KW-0238">DNA-binding</keyword>
<protein>
    <submittedName>
        <fullName evidence="6">TetR family transcriptional regulator</fullName>
    </submittedName>
</protein>
<keyword evidence="7" id="KW-1185">Reference proteome</keyword>
<evidence type="ECO:0000256" key="3">
    <source>
        <dbReference type="ARBA" id="ARBA00023163"/>
    </source>
</evidence>
<dbReference type="EMBL" id="BMIQ01000004">
    <property type="protein sequence ID" value="GGE06523.1"/>
    <property type="molecule type" value="Genomic_DNA"/>
</dbReference>
<dbReference type="SUPFAM" id="SSF46689">
    <property type="entry name" value="Homeodomain-like"/>
    <property type="match status" value="1"/>
</dbReference>
<dbReference type="AlphaFoldDB" id="A0A916ZPE6"/>